<feature type="transmembrane region" description="Helical" evidence="7">
    <location>
        <begin position="6"/>
        <end position="29"/>
    </location>
</feature>
<evidence type="ECO:0000256" key="5">
    <source>
        <dbReference type="ARBA" id="ARBA00023136"/>
    </source>
</evidence>
<evidence type="ECO:0000256" key="7">
    <source>
        <dbReference type="SAM" id="Phobius"/>
    </source>
</evidence>
<accession>A0A6A9UUP5</accession>
<evidence type="ECO:0000256" key="4">
    <source>
        <dbReference type="ARBA" id="ARBA00022989"/>
    </source>
</evidence>
<proteinExistence type="inferred from homology"/>
<dbReference type="AlphaFoldDB" id="A0A6A9UUP5"/>
<keyword evidence="3 7" id="KW-0812">Transmembrane</keyword>
<dbReference type="Proteomes" id="UP000435304">
    <property type="component" value="Unassembled WGS sequence"/>
</dbReference>
<dbReference type="GO" id="GO:0016020">
    <property type="term" value="C:membrane"/>
    <property type="evidence" value="ECO:0007669"/>
    <property type="project" value="UniProtKB-SubCell"/>
</dbReference>
<dbReference type="Gene3D" id="1.20.1440.20">
    <property type="entry name" value="LemA-like domain"/>
    <property type="match status" value="1"/>
</dbReference>
<dbReference type="PANTHER" id="PTHR34478">
    <property type="entry name" value="PROTEIN LEMA"/>
    <property type="match status" value="1"/>
</dbReference>
<name>A0A6A9UUP5_9ACTN</name>
<keyword evidence="5 7" id="KW-0472">Membrane</keyword>
<dbReference type="InterPro" id="IPR007156">
    <property type="entry name" value="MamQ_LemA"/>
</dbReference>
<feature type="compositionally biased region" description="Low complexity" evidence="6">
    <location>
        <begin position="238"/>
        <end position="249"/>
    </location>
</feature>
<dbReference type="EMBL" id="WPCU01000004">
    <property type="protein sequence ID" value="MVA75362.1"/>
    <property type="molecule type" value="Genomic_DNA"/>
</dbReference>
<keyword evidence="9" id="KW-1185">Reference proteome</keyword>
<comment type="similarity">
    <text evidence="2">Belongs to the LemA family.</text>
</comment>
<dbReference type="SUPFAM" id="SSF140478">
    <property type="entry name" value="LemA-like"/>
    <property type="match status" value="1"/>
</dbReference>
<evidence type="ECO:0000256" key="2">
    <source>
        <dbReference type="ARBA" id="ARBA00008854"/>
    </source>
</evidence>
<evidence type="ECO:0000256" key="6">
    <source>
        <dbReference type="SAM" id="MobiDB-lite"/>
    </source>
</evidence>
<feature type="compositionally biased region" description="Low complexity" evidence="6">
    <location>
        <begin position="256"/>
        <end position="285"/>
    </location>
</feature>
<sequence>MEPLVIVIVLLVVLVLVLGIAAVVMYNGFVRSRNLIQESWRQIDVELNRRYELIPNLVETVRAYAAHERNTLEDVTRLRNQAQSVASHESGLPSAQRTQVEEQLSGAVRNLIVSVEAYPELRSNVNFLELQKQLTETEDRIAAGRRFYNANVRVYNTKIDSVPSNLVANAFKFEKAAYFQVDDPAVRRAPDVSFGEIAYRGDQPGRPTPPAQMGPGQHPDALPQPGSQQTPYQPPQQQPWQQPQQQQPWQAPPQQPQQQTWQQPGQSTPPQQPPSQGGYTPPRTQ</sequence>
<evidence type="ECO:0000256" key="3">
    <source>
        <dbReference type="ARBA" id="ARBA00022692"/>
    </source>
</evidence>
<dbReference type="RefSeq" id="WP_156608417.1">
    <property type="nucleotide sequence ID" value="NZ_WPCU01000004.1"/>
</dbReference>
<evidence type="ECO:0000313" key="9">
    <source>
        <dbReference type="Proteomes" id="UP000435304"/>
    </source>
</evidence>
<comment type="caution">
    <text evidence="8">The sequence shown here is derived from an EMBL/GenBank/DDBJ whole genome shotgun (WGS) entry which is preliminary data.</text>
</comment>
<dbReference type="Pfam" id="PF04011">
    <property type="entry name" value="LemA"/>
    <property type="match status" value="1"/>
</dbReference>
<organism evidence="8 9">
    <name type="scientific">Auraticoccus cholistanensis</name>
    <dbReference type="NCBI Taxonomy" id="2656650"/>
    <lineage>
        <taxon>Bacteria</taxon>
        <taxon>Bacillati</taxon>
        <taxon>Actinomycetota</taxon>
        <taxon>Actinomycetes</taxon>
        <taxon>Propionibacteriales</taxon>
        <taxon>Propionibacteriaceae</taxon>
        <taxon>Auraticoccus</taxon>
    </lineage>
</organism>
<comment type="subcellular location">
    <subcellularLocation>
        <location evidence="1">Membrane</location>
        <topology evidence="1">Single-pass membrane protein</topology>
    </subcellularLocation>
</comment>
<evidence type="ECO:0000313" key="8">
    <source>
        <dbReference type="EMBL" id="MVA75362.1"/>
    </source>
</evidence>
<dbReference type="InterPro" id="IPR023353">
    <property type="entry name" value="LemA-like_dom_sf"/>
</dbReference>
<reference evidence="8 9" key="1">
    <citation type="submission" date="2019-12" db="EMBL/GenBank/DDBJ databases">
        <title>Auraticoccus cholistani sp. nov., an actinomycete isolated from soil of Cholistan desert.</title>
        <authorList>
            <person name="Cheema M.T."/>
        </authorList>
    </citation>
    <scope>NUCLEOTIDE SEQUENCE [LARGE SCALE GENOMIC DNA]</scope>
    <source>
        <strain evidence="8 9">F435</strain>
    </source>
</reference>
<feature type="region of interest" description="Disordered" evidence="6">
    <location>
        <begin position="197"/>
        <end position="285"/>
    </location>
</feature>
<evidence type="ECO:0000256" key="1">
    <source>
        <dbReference type="ARBA" id="ARBA00004167"/>
    </source>
</evidence>
<keyword evidence="4 7" id="KW-1133">Transmembrane helix</keyword>
<protein>
    <submittedName>
        <fullName evidence="8">LemA family protein</fullName>
    </submittedName>
</protein>
<dbReference type="PANTHER" id="PTHR34478:SF1">
    <property type="entry name" value="PROTEIN LEMA"/>
    <property type="match status" value="1"/>
</dbReference>
<gene>
    <name evidence="8" type="ORF">GC722_04860</name>
</gene>